<sequence>MLACCVIFVAVVPLLPLGLVLAERKVSAHIQDRVGPMRVGPHGILQTLADGVKLIFKEDHIPREGDKFLFVVSPYIIFACSFAVFAAIPFGRSILVSELNIGIFYIMAISSVIVMGVIMAGWASNSKWSLLGAMRSAAQIVSYEIPIGLGILSVVMLAQTLNMQEIVKGQDGIANWLIFRTPFTFIAFFVFFISSIAEVNRTPFDLPEAESELVAGFHTEYSGMRFALFFIAEYANMFAVSAIASTLFLGGWHGIVTRRAITLGGLLGVVIKTLFLVFVMMWIRWTLPRLRVDQLMNLCWKYFIPISFFNILGVGIWGLIFPKDSRLSIIISIAAIILGLIFTFGVLGKSLSKGPKPPPSSAERRVSATT</sequence>
<dbReference type="PROSITE" id="PS00667">
    <property type="entry name" value="COMPLEX1_ND1_1"/>
    <property type="match status" value="1"/>
</dbReference>
<feature type="transmembrane region" description="Helical" evidence="10">
    <location>
        <begin position="302"/>
        <end position="320"/>
    </location>
</feature>
<feature type="transmembrane region" description="Helical" evidence="10">
    <location>
        <begin position="68"/>
        <end position="90"/>
    </location>
</feature>
<dbReference type="GO" id="GO:0003954">
    <property type="term" value="F:NADH dehydrogenase activity"/>
    <property type="evidence" value="ECO:0007669"/>
    <property type="project" value="TreeGrafter"/>
</dbReference>
<dbReference type="PANTHER" id="PTHR11432">
    <property type="entry name" value="NADH DEHYDROGENASE SUBUNIT 1"/>
    <property type="match status" value="1"/>
</dbReference>
<dbReference type="Proteomes" id="UP001174909">
    <property type="component" value="Unassembled WGS sequence"/>
</dbReference>
<dbReference type="InterPro" id="IPR018086">
    <property type="entry name" value="NADH_UbQ_OxRdtase_su1_CS"/>
</dbReference>
<keyword evidence="5 10" id="KW-1133">Transmembrane helix</keyword>
<evidence type="ECO:0000256" key="1">
    <source>
        <dbReference type="ARBA" id="ARBA00004141"/>
    </source>
</evidence>
<name>A0AA35TF63_GEOBA</name>
<feature type="transmembrane region" description="Helical" evidence="10">
    <location>
        <begin position="143"/>
        <end position="161"/>
    </location>
</feature>
<evidence type="ECO:0000256" key="11">
    <source>
        <dbReference type="SAM" id="SignalP"/>
    </source>
</evidence>
<keyword evidence="4 8" id="KW-0812">Transmembrane</keyword>
<keyword evidence="6 10" id="KW-0472">Membrane</keyword>
<keyword evidence="11" id="KW-0732">Signal</keyword>
<keyword evidence="8" id="KW-0520">NAD</keyword>
<feature type="signal peptide" evidence="11">
    <location>
        <begin position="1"/>
        <end position="22"/>
    </location>
</feature>
<dbReference type="AlphaFoldDB" id="A0AA35TF63"/>
<evidence type="ECO:0000256" key="7">
    <source>
        <dbReference type="ARBA" id="ARBA00031024"/>
    </source>
</evidence>
<comment type="subcellular location">
    <subcellularLocation>
        <location evidence="1">Membrane</location>
        <topology evidence="1">Multi-pass membrane protein</topology>
    </subcellularLocation>
    <subcellularLocation>
        <location evidence="8">Mitochondrion inner membrane</location>
        <topology evidence="8">Multi-pass membrane protein</topology>
    </subcellularLocation>
</comment>
<dbReference type="GO" id="GO:0009060">
    <property type="term" value="P:aerobic respiration"/>
    <property type="evidence" value="ECO:0007669"/>
    <property type="project" value="TreeGrafter"/>
</dbReference>
<feature type="transmembrane region" description="Helical" evidence="10">
    <location>
        <begin position="327"/>
        <end position="347"/>
    </location>
</feature>
<dbReference type="Pfam" id="PF00146">
    <property type="entry name" value="NADHdh"/>
    <property type="match status" value="1"/>
</dbReference>
<accession>A0AA35TF63</accession>
<feature type="region of interest" description="Disordered" evidence="9">
    <location>
        <begin position="350"/>
        <end position="370"/>
    </location>
</feature>
<evidence type="ECO:0000256" key="9">
    <source>
        <dbReference type="SAM" id="MobiDB-lite"/>
    </source>
</evidence>
<evidence type="ECO:0000256" key="10">
    <source>
        <dbReference type="SAM" id="Phobius"/>
    </source>
</evidence>
<dbReference type="InterPro" id="IPR001694">
    <property type="entry name" value="NADH_UbQ_OxRdtase_su1/FPO"/>
</dbReference>
<evidence type="ECO:0000256" key="5">
    <source>
        <dbReference type="ARBA" id="ARBA00022989"/>
    </source>
</evidence>
<reference evidence="12" key="1">
    <citation type="submission" date="2023-03" db="EMBL/GenBank/DDBJ databases">
        <authorList>
            <person name="Steffen K."/>
            <person name="Cardenas P."/>
        </authorList>
    </citation>
    <scope>NUCLEOTIDE SEQUENCE</scope>
</reference>
<evidence type="ECO:0000313" key="12">
    <source>
        <dbReference type="EMBL" id="CAI8046874.1"/>
    </source>
</evidence>
<evidence type="ECO:0000256" key="6">
    <source>
        <dbReference type="ARBA" id="ARBA00023136"/>
    </source>
</evidence>
<dbReference type="NCBIfam" id="NF004741">
    <property type="entry name" value="PRK06076.1-2"/>
    <property type="match status" value="1"/>
</dbReference>
<keyword evidence="13" id="KW-1185">Reference proteome</keyword>
<evidence type="ECO:0000313" key="13">
    <source>
        <dbReference type="Proteomes" id="UP001174909"/>
    </source>
</evidence>
<feature type="transmembrane region" description="Helical" evidence="10">
    <location>
        <begin position="102"/>
        <end position="123"/>
    </location>
</feature>
<protein>
    <recommendedName>
        <fullName evidence="3">NADH-ubiquinone oxidoreductase chain 1</fullName>
    </recommendedName>
    <alternativeName>
        <fullName evidence="7">NADH dehydrogenase subunit 1</fullName>
    </alternativeName>
</protein>
<dbReference type="PANTHER" id="PTHR11432:SF3">
    <property type="entry name" value="NADH-UBIQUINONE OXIDOREDUCTASE CHAIN 1"/>
    <property type="match status" value="1"/>
</dbReference>
<dbReference type="PROSITE" id="PS00668">
    <property type="entry name" value="COMPLEX1_ND1_2"/>
    <property type="match status" value="1"/>
</dbReference>
<proteinExistence type="inferred from homology"/>
<organism evidence="12 13">
    <name type="scientific">Geodia barretti</name>
    <name type="common">Barrett's horny sponge</name>
    <dbReference type="NCBI Taxonomy" id="519541"/>
    <lineage>
        <taxon>Eukaryota</taxon>
        <taxon>Metazoa</taxon>
        <taxon>Porifera</taxon>
        <taxon>Demospongiae</taxon>
        <taxon>Heteroscleromorpha</taxon>
        <taxon>Tetractinellida</taxon>
        <taxon>Astrophorina</taxon>
        <taxon>Geodiidae</taxon>
        <taxon>Geodia</taxon>
    </lineage>
</organism>
<evidence type="ECO:0000256" key="4">
    <source>
        <dbReference type="ARBA" id="ARBA00022692"/>
    </source>
</evidence>
<feature type="transmembrane region" description="Helical" evidence="10">
    <location>
        <begin position="173"/>
        <end position="197"/>
    </location>
</feature>
<dbReference type="EMBL" id="CASHTH010003595">
    <property type="protein sequence ID" value="CAI8046874.1"/>
    <property type="molecule type" value="Genomic_DNA"/>
</dbReference>
<evidence type="ECO:0000256" key="2">
    <source>
        <dbReference type="ARBA" id="ARBA00010535"/>
    </source>
</evidence>
<comment type="similarity">
    <text evidence="2 8">Belongs to the complex I subunit 1 family.</text>
</comment>
<feature type="chain" id="PRO_5041225870" description="NADH-ubiquinone oxidoreductase chain 1" evidence="11">
    <location>
        <begin position="23"/>
        <end position="370"/>
    </location>
</feature>
<evidence type="ECO:0000256" key="3">
    <source>
        <dbReference type="ARBA" id="ARBA00021009"/>
    </source>
</evidence>
<comment type="caution">
    <text evidence="12">The sequence shown here is derived from an EMBL/GenBank/DDBJ whole genome shotgun (WGS) entry which is preliminary data.</text>
</comment>
<dbReference type="GO" id="GO:0005743">
    <property type="term" value="C:mitochondrial inner membrane"/>
    <property type="evidence" value="ECO:0007669"/>
    <property type="project" value="UniProtKB-SubCell"/>
</dbReference>
<gene>
    <name evidence="12" type="ORF">GBAR_LOCUS25922</name>
</gene>
<feature type="transmembrane region" description="Helical" evidence="10">
    <location>
        <begin position="261"/>
        <end position="282"/>
    </location>
</feature>
<feature type="transmembrane region" description="Helical" evidence="10">
    <location>
        <begin position="226"/>
        <end position="249"/>
    </location>
</feature>
<dbReference type="HAMAP" id="MF_01350">
    <property type="entry name" value="NDH1_NuoH"/>
    <property type="match status" value="1"/>
</dbReference>
<evidence type="ECO:0000256" key="8">
    <source>
        <dbReference type="RuleBase" id="RU000471"/>
    </source>
</evidence>